<accession>A0AAE0FQF8</accession>
<name>A0AAE0FQF8_9CHLO</name>
<reference evidence="3 4" key="1">
    <citation type="journal article" date="2015" name="Genome Biol. Evol.">
        <title>Comparative Genomics of a Bacterivorous Green Alga Reveals Evolutionary Causalities and Consequences of Phago-Mixotrophic Mode of Nutrition.</title>
        <authorList>
            <person name="Burns J.A."/>
            <person name="Paasch A."/>
            <person name="Narechania A."/>
            <person name="Kim E."/>
        </authorList>
    </citation>
    <scope>NUCLEOTIDE SEQUENCE [LARGE SCALE GENOMIC DNA]</scope>
    <source>
        <strain evidence="3 4">PLY_AMNH</strain>
    </source>
</reference>
<feature type="coiled-coil region" evidence="1">
    <location>
        <begin position="198"/>
        <end position="225"/>
    </location>
</feature>
<dbReference type="EMBL" id="LGRX02014755">
    <property type="protein sequence ID" value="KAK3264157.1"/>
    <property type="molecule type" value="Genomic_DNA"/>
</dbReference>
<dbReference type="AlphaFoldDB" id="A0AAE0FQF8"/>
<feature type="region of interest" description="Disordered" evidence="2">
    <location>
        <begin position="236"/>
        <end position="258"/>
    </location>
</feature>
<dbReference type="Proteomes" id="UP001190700">
    <property type="component" value="Unassembled WGS sequence"/>
</dbReference>
<keyword evidence="4" id="KW-1185">Reference proteome</keyword>
<evidence type="ECO:0000313" key="4">
    <source>
        <dbReference type="Proteomes" id="UP001190700"/>
    </source>
</evidence>
<protein>
    <submittedName>
        <fullName evidence="3">Uncharacterized protein</fullName>
    </submittedName>
</protein>
<proteinExistence type="predicted"/>
<organism evidence="3 4">
    <name type="scientific">Cymbomonas tetramitiformis</name>
    <dbReference type="NCBI Taxonomy" id="36881"/>
    <lineage>
        <taxon>Eukaryota</taxon>
        <taxon>Viridiplantae</taxon>
        <taxon>Chlorophyta</taxon>
        <taxon>Pyramimonadophyceae</taxon>
        <taxon>Pyramimonadales</taxon>
        <taxon>Pyramimonadaceae</taxon>
        <taxon>Cymbomonas</taxon>
    </lineage>
</organism>
<comment type="caution">
    <text evidence="3">The sequence shown here is derived from an EMBL/GenBank/DDBJ whole genome shotgun (WGS) entry which is preliminary data.</text>
</comment>
<evidence type="ECO:0000256" key="1">
    <source>
        <dbReference type="SAM" id="Coils"/>
    </source>
</evidence>
<keyword evidence="1" id="KW-0175">Coiled coil</keyword>
<evidence type="ECO:0000256" key="2">
    <source>
        <dbReference type="SAM" id="MobiDB-lite"/>
    </source>
</evidence>
<evidence type="ECO:0000313" key="3">
    <source>
        <dbReference type="EMBL" id="KAK3264157.1"/>
    </source>
</evidence>
<sequence length="258" mass="30167">MSMSARRAFGEQERRELEALVADSADAAEAGLLYRWVSNGVAPLDQQERRQLALLVRRVAALGRLDSAEHREKFAAHGLGAAFRLEEEEMEQDQLSQWKEQQKLQEVKRITLKAQNRQTLTEEEAATVQSFKREEIDRLSRKQADDGLSQEERYMLDKMRTSLQHHDAFTAKQEDANSKVAAVVQKLESGAHVRPKERYEMYKVLEEEEKRLEQLEDEHGLRTQEIKQLAHLRKIRQDREEQKKQRKAKQDYMQLVNS</sequence>
<gene>
    <name evidence="3" type="ORF">CYMTET_27082</name>
</gene>